<evidence type="ECO:0000313" key="2">
    <source>
        <dbReference type="Proteomes" id="UP000748025"/>
    </source>
</evidence>
<proteinExistence type="predicted"/>
<comment type="caution">
    <text evidence="1">The sequence shown here is derived from an EMBL/GenBank/DDBJ whole genome shotgun (WGS) entry which is preliminary data.</text>
</comment>
<dbReference type="Proteomes" id="UP000748025">
    <property type="component" value="Unassembled WGS sequence"/>
</dbReference>
<reference evidence="1" key="1">
    <citation type="journal article" date="2020" name="bioRxiv">
        <title>Whole genome comparisons of ergot fungi reveals the divergence and evolution of species within the genus Claviceps are the result of varying mechanisms driving genome evolution and host range expansion.</title>
        <authorList>
            <person name="Wyka S.A."/>
            <person name="Mondo S.J."/>
            <person name="Liu M."/>
            <person name="Dettman J."/>
            <person name="Nalam V."/>
            <person name="Broders K.D."/>
        </authorList>
    </citation>
    <scope>NUCLEOTIDE SEQUENCE</scope>
    <source>
        <strain evidence="1">CCC 602</strain>
    </source>
</reference>
<evidence type="ECO:0000313" key="1">
    <source>
        <dbReference type="EMBL" id="KAG6007077.1"/>
    </source>
</evidence>
<keyword evidence="2" id="KW-1185">Reference proteome</keyword>
<organism evidence="1 2">
    <name type="scientific">Claviceps pusilla</name>
    <dbReference type="NCBI Taxonomy" id="123648"/>
    <lineage>
        <taxon>Eukaryota</taxon>
        <taxon>Fungi</taxon>
        <taxon>Dikarya</taxon>
        <taxon>Ascomycota</taxon>
        <taxon>Pezizomycotina</taxon>
        <taxon>Sordariomycetes</taxon>
        <taxon>Hypocreomycetidae</taxon>
        <taxon>Hypocreales</taxon>
        <taxon>Clavicipitaceae</taxon>
        <taxon>Claviceps</taxon>
    </lineage>
</organism>
<protein>
    <submittedName>
        <fullName evidence="1">Uncharacterized protein</fullName>
    </submittedName>
</protein>
<sequence length="67" mass="7357">MKIAHAVSAGTCLLDGQPTRKAVKASDTIRTLKRLQPLSEFVEDKVQQVDSLDRHPFKLVAGVGRVE</sequence>
<gene>
    <name evidence="1" type="ORF">E4U43_000361</name>
</gene>
<dbReference type="EMBL" id="SRPW01001105">
    <property type="protein sequence ID" value="KAG6007077.1"/>
    <property type="molecule type" value="Genomic_DNA"/>
</dbReference>
<accession>A0A9P7N9R2</accession>
<name>A0A9P7N9R2_9HYPO</name>
<dbReference type="AlphaFoldDB" id="A0A9P7N9R2"/>